<gene>
    <name evidence="1" type="ORF">BaRGS_00010181</name>
</gene>
<keyword evidence="2" id="KW-1185">Reference proteome</keyword>
<dbReference type="AlphaFoldDB" id="A0ABD0LG89"/>
<sequence length="101" mass="11211">MVWTCDTVCKAGSRLMSIKETPNEWHLLRMGKRLSYVENSGIISDKIVWSHEPWLLLSGDSQTSLCRQVARVCGRTYGGGAVDIAIDMIINLAEGSVRQAE</sequence>
<organism evidence="1 2">
    <name type="scientific">Batillaria attramentaria</name>
    <dbReference type="NCBI Taxonomy" id="370345"/>
    <lineage>
        <taxon>Eukaryota</taxon>
        <taxon>Metazoa</taxon>
        <taxon>Spiralia</taxon>
        <taxon>Lophotrochozoa</taxon>
        <taxon>Mollusca</taxon>
        <taxon>Gastropoda</taxon>
        <taxon>Caenogastropoda</taxon>
        <taxon>Sorbeoconcha</taxon>
        <taxon>Cerithioidea</taxon>
        <taxon>Batillariidae</taxon>
        <taxon>Batillaria</taxon>
    </lineage>
</organism>
<evidence type="ECO:0000313" key="1">
    <source>
        <dbReference type="EMBL" id="KAK7498521.1"/>
    </source>
</evidence>
<reference evidence="1 2" key="1">
    <citation type="journal article" date="2023" name="Sci. Data">
        <title>Genome assembly of the Korean intertidal mud-creeper Batillaria attramentaria.</title>
        <authorList>
            <person name="Patra A.K."/>
            <person name="Ho P.T."/>
            <person name="Jun S."/>
            <person name="Lee S.J."/>
            <person name="Kim Y."/>
            <person name="Won Y.J."/>
        </authorList>
    </citation>
    <scope>NUCLEOTIDE SEQUENCE [LARGE SCALE GENOMIC DNA]</scope>
    <source>
        <strain evidence="1">Wonlab-2016</strain>
    </source>
</reference>
<dbReference type="Proteomes" id="UP001519460">
    <property type="component" value="Unassembled WGS sequence"/>
</dbReference>
<proteinExistence type="predicted"/>
<comment type="caution">
    <text evidence="1">The sequence shown here is derived from an EMBL/GenBank/DDBJ whole genome shotgun (WGS) entry which is preliminary data.</text>
</comment>
<dbReference type="EMBL" id="JACVVK020000050">
    <property type="protein sequence ID" value="KAK7498521.1"/>
    <property type="molecule type" value="Genomic_DNA"/>
</dbReference>
<evidence type="ECO:0000313" key="2">
    <source>
        <dbReference type="Proteomes" id="UP001519460"/>
    </source>
</evidence>
<protein>
    <submittedName>
        <fullName evidence="1">Uncharacterized protein</fullName>
    </submittedName>
</protein>
<name>A0ABD0LG89_9CAEN</name>
<accession>A0ABD0LG89</accession>